<feature type="signal peptide" evidence="1">
    <location>
        <begin position="1"/>
        <end position="47"/>
    </location>
</feature>
<protein>
    <recommendedName>
        <fullName evidence="4">Apolipoprotein E</fullName>
    </recommendedName>
</protein>
<comment type="caution">
    <text evidence="2">The sequence shown here is derived from an EMBL/GenBank/DDBJ whole genome shotgun (WGS) entry which is preliminary data.</text>
</comment>
<feature type="chain" id="PRO_5007585704" description="Apolipoprotein E" evidence="1">
    <location>
        <begin position="48"/>
        <end position="95"/>
    </location>
</feature>
<dbReference type="KEGG" id="amj:102569273"/>
<name>A0A151N395_ALLMI</name>
<evidence type="ECO:0008006" key="4">
    <source>
        <dbReference type="Google" id="ProtNLM"/>
    </source>
</evidence>
<evidence type="ECO:0000313" key="2">
    <source>
        <dbReference type="EMBL" id="KYO31303.1"/>
    </source>
</evidence>
<sequence>MRRRDLLAQTRRTARGLRGACEGGGAAAMRVWTVLLGAVLLLAACQADVQDVETKVKAKWEETVEVFREYVNRLSLATDDITEQITSSQMGKEME</sequence>
<evidence type="ECO:0000256" key="1">
    <source>
        <dbReference type="SAM" id="SignalP"/>
    </source>
</evidence>
<keyword evidence="1" id="KW-0732">Signal</keyword>
<dbReference type="Gene3D" id="1.20.120.20">
    <property type="entry name" value="Apolipoprotein"/>
    <property type="match status" value="1"/>
</dbReference>
<gene>
    <name evidence="2" type="ORF">Y1Q_0013263</name>
</gene>
<dbReference type="OrthoDB" id="9048614at2759"/>
<accession>A0A151N395</accession>
<proteinExistence type="predicted"/>
<reference evidence="2 3" key="1">
    <citation type="journal article" date="2012" name="Genome Biol.">
        <title>Sequencing three crocodilian genomes to illuminate the evolution of archosaurs and amniotes.</title>
        <authorList>
            <person name="St John J.A."/>
            <person name="Braun E.L."/>
            <person name="Isberg S.R."/>
            <person name="Miles L.G."/>
            <person name="Chong A.Y."/>
            <person name="Gongora J."/>
            <person name="Dalzell P."/>
            <person name="Moran C."/>
            <person name="Bed'hom B."/>
            <person name="Abzhanov A."/>
            <person name="Burgess S.C."/>
            <person name="Cooksey A.M."/>
            <person name="Castoe T.A."/>
            <person name="Crawford N.G."/>
            <person name="Densmore L.D."/>
            <person name="Drew J.C."/>
            <person name="Edwards S.V."/>
            <person name="Faircloth B.C."/>
            <person name="Fujita M.K."/>
            <person name="Greenwold M.J."/>
            <person name="Hoffmann F.G."/>
            <person name="Howard J.M."/>
            <person name="Iguchi T."/>
            <person name="Janes D.E."/>
            <person name="Khan S.Y."/>
            <person name="Kohno S."/>
            <person name="de Koning A.J."/>
            <person name="Lance S.L."/>
            <person name="McCarthy F.M."/>
            <person name="McCormack J.E."/>
            <person name="Merchant M.E."/>
            <person name="Peterson D.G."/>
            <person name="Pollock D.D."/>
            <person name="Pourmand N."/>
            <person name="Raney B.J."/>
            <person name="Roessler K.A."/>
            <person name="Sanford J.R."/>
            <person name="Sawyer R.H."/>
            <person name="Schmidt C.J."/>
            <person name="Triplett E.W."/>
            <person name="Tuberville T.D."/>
            <person name="Venegas-Anaya M."/>
            <person name="Howard J.T."/>
            <person name="Jarvis E.D."/>
            <person name="Guillette L.J.Jr."/>
            <person name="Glenn T.C."/>
            <person name="Green R.E."/>
            <person name="Ray D.A."/>
        </authorList>
    </citation>
    <scope>NUCLEOTIDE SEQUENCE [LARGE SCALE GENOMIC DNA]</scope>
    <source>
        <strain evidence="2">KSC_2009_1</strain>
    </source>
</reference>
<dbReference type="Proteomes" id="UP000050525">
    <property type="component" value="Unassembled WGS sequence"/>
</dbReference>
<dbReference type="EMBL" id="AKHW03004096">
    <property type="protein sequence ID" value="KYO31303.1"/>
    <property type="molecule type" value="Genomic_DNA"/>
</dbReference>
<organism evidence="2 3">
    <name type="scientific">Alligator mississippiensis</name>
    <name type="common">American alligator</name>
    <dbReference type="NCBI Taxonomy" id="8496"/>
    <lineage>
        <taxon>Eukaryota</taxon>
        <taxon>Metazoa</taxon>
        <taxon>Chordata</taxon>
        <taxon>Craniata</taxon>
        <taxon>Vertebrata</taxon>
        <taxon>Euteleostomi</taxon>
        <taxon>Archelosauria</taxon>
        <taxon>Archosauria</taxon>
        <taxon>Crocodylia</taxon>
        <taxon>Alligatoridae</taxon>
        <taxon>Alligatorinae</taxon>
        <taxon>Alligator</taxon>
    </lineage>
</organism>
<keyword evidence="3" id="KW-1185">Reference proteome</keyword>
<evidence type="ECO:0000313" key="3">
    <source>
        <dbReference type="Proteomes" id="UP000050525"/>
    </source>
</evidence>
<dbReference type="AlphaFoldDB" id="A0A151N395"/>
<dbReference type="STRING" id="8496.A0A151N395"/>